<dbReference type="EMBL" id="BTRK01000005">
    <property type="protein sequence ID" value="GMR51384.1"/>
    <property type="molecule type" value="Genomic_DNA"/>
</dbReference>
<reference evidence="3" key="1">
    <citation type="submission" date="2022-10" db="EMBL/GenBank/DDBJ databases">
        <title>Genome assembly of Pristionchus species.</title>
        <authorList>
            <person name="Yoshida K."/>
            <person name="Sommer R.J."/>
        </authorList>
    </citation>
    <scope>NUCLEOTIDE SEQUENCE [LARGE SCALE GENOMIC DNA]</scope>
    <source>
        <strain evidence="3">RS5460</strain>
    </source>
</reference>
<protein>
    <recommendedName>
        <fullName evidence="4">Serpentine receptor class gamma</fullName>
    </recommendedName>
</protein>
<comment type="caution">
    <text evidence="2">The sequence shown here is derived from an EMBL/GenBank/DDBJ whole genome shotgun (WGS) entry which is preliminary data.</text>
</comment>
<dbReference type="AlphaFoldDB" id="A0AAN5CWC2"/>
<evidence type="ECO:0000256" key="1">
    <source>
        <dbReference type="SAM" id="Phobius"/>
    </source>
</evidence>
<feature type="transmembrane region" description="Helical" evidence="1">
    <location>
        <begin position="16"/>
        <end position="41"/>
    </location>
</feature>
<evidence type="ECO:0008006" key="4">
    <source>
        <dbReference type="Google" id="ProtNLM"/>
    </source>
</evidence>
<feature type="non-terminal residue" evidence="2">
    <location>
        <position position="128"/>
    </location>
</feature>
<dbReference type="Proteomes" id="UP001328107">
    <property type="component" value="Unassembled WGS sequence"/>
</dbReference>
<evidence type="ECO:0000313" key="2">
    <source>
        <dbReference type="EMBL" id="GMR51384.1"/>
    </source>
</evidence>
<feature type="transmembrane region" description="Helical" evidence="1">
    <location>
        <begin position="53"/>
        <end position="78"/>
    </location>
</feature>
<name>A0AAN5CWC2_9BILA</name>
<keyword evidence="1" id="KW-0812">Transmembrane</keyword>
<feature type="non-terminal residue" evidence="2">
    <location>
        <position position="1"/>
    </location>
</feature>
<evidence type="ECO:0000313" key="3">
    <source>
        <dbReference type="Proteomes" id="UP001328107"/>
    </source>
</evidence>
<accession>A0AAN5CWC2</accession>
<organism evidence="2 3">
    <name type="scientific">Pristionchus mayeri</name>
    <dbReference type="NCBI Taxonomy" id="1317129"/>
    <lineage>
        <taxon>Eukaryota</taxon>
        <taxon>Metazoa</taxon>
        <taxon>Ecdysozoa</taxon>
        <taxon>Nematoda</taxon>
        <taxon>Chromadorea</taxon>
        <taxon>Rhabditida</taxon>
        <taxon>Rhabditina</taxon>
        <taxon>Diplogasteromorpha</taxon>
        <taxon>Diplogasteroidea</taxon>
        <taxon>Neodiplogasteridae</taxon>
        <taxon>Pristionchus</taxon>
    </lineage>
</organism>
<keyword evidence="1" id="KW-1133">Transmembrane helix</keyword>
<keyword evidence="3" id="KW-1185">Reference proteome</keyword>
<keyword evidence="1" id="KW-0472">Membrane</keyword>
<gene>
    <name evidence="2" type="ORF">PMAYCL1PPCAC_21579</name>
</gene>
<feature type="transmembrane region" description="Helical" evidence="1">
    <location>
        <begin position="98"/>
        <end position="118"/>
    </location>
</feature>
<proteinExistence type="predicted"/>
<sequence>FPRSSMNFENSETLSLIYLINFSIGCCIVTITSLFAIPLYIRILSSKWFFENNIFRLIVINGVVSLFEFFSYVLALSIGRIPNINVFIDFLNDSHLNVAFAFLFLYATSAQFLSNLCISLNRLMYITK</sequence>